<dbReference type="GO" id="GO:0000271">
    <property type="term" value="P:polysaccharide biosynthetic process"/>
    <property type="evidence" value="ECO:0007669"/>
    <property type="project" value="TreeGrafter"/>
</dbReference>
<dbReference type="InterPro" id="IPR000653">
    <property type="entry name" value="DegT/StrS_aminotransferase"/>
</dbReference>
<sequence>MTLEKISLVKDTIDFSDIKKLISWLETNPRLTKGKLTTEFEKKWSEWLGVKYSVFVNSGSSANLAAIYSLLLSGKLKNNKIVVPAVSWVTTVTPAIQLGMEPIMCECDIDNLGLDINHLKKIIKNDDPSVIILVHVLGFPNYMDEIIQLCKENNILLIEDTCESMGSKYNDKLLGTLGDLSTFSFYFGHHMSTIEGGMVSTDNEDLYHILLSIRSHGWDRDLPEEKQEYLRKKYNVDNFRSLYTFYYPGFNLRATDLQAFIGLGQLEKLDTIVTNRNKNYERYKNEIKNNFWNISPPKNSFISNFSFPIITKNIKFLTEELIKNNIECRPLICGSINEHPFWYERYGKQNLPNSKLVHEFGLYIPNNHQMTDDEISKVINIVNKHI</sequence>
<dbReference type="GO" id="GO:0008483">
    <property type="term" value="F:transaminase activity"/>
    <property type="evidence" value="ECO:0007669"/>
    <property type="project" value="TreeGrafter"/>
</dbReference>
<dbReference type="InterPro" id="IPR015422">
    <property type="entry name" value="PyrdxlP-dep_Trfase_small"/>
</dbReference>
<name>A0A6J5LAA6_9CAUD</name>
<organism evidence="1">
    <name type="scientific">uncultured Caudovirales phage</name>
    <dbReference type="NCBI Taxonomy" id="2100421"/>
    <lineage>
        <taxon>Viruses</taxon>
        <taxon>Duplodnaviria</taxon>
        <taxon>Heunggongvirae</taxon>
        <taxon>Uroviricota</taxon>
        <taxon>Caudoviricetes</taxon>
        <taxon>Peduoviridae</taxon>
        <taxon>Maltschvirus</taxon>
        <taxon>Maltschvirus maltsch</taxon>
    </lineage>
</organism>
<dbReference type="PIRSF" id="PIRSF000390">
    <property type="entry name" value="PLP_StrS"/>
    <property type="match status" value="1"/>
</dbReference>
<dbReference type="PANTHER" id="PTHR30244">
    <property type="entry name" value="TRANSAMINASE"/>
    <property type="match status" value="1"/>
</dbReference>
<dbReference type="InterPro" id="IPR015424">
    <property type="entry name" value="PyrdxlP-dep_Trfase"/>
</dbReference>
<gene>
    <name evidence="1" type="ORF">UFOVP117_361</name>
</gene>
<accession>A0A6J5LAA6</accession>
<dbReference type="Pfam" id="PF01041">
    <property type="entry name" value="DegT_DnrJ_EryC1"/>
    <property type="match status" value="1"/>
</dbReference>
<proteinExistence type="predicted"/>
<dbReference type="SUPFAM" id="SSF53383">
    <property type="entry name" value="PLP-dependent transferases"/>
    <property type="match status" value="1"/>
</dbReference>
<reference evidence="1" key="1">
    <citation type="submission" date="2020-04" db="EMBL/GenBank/DDBJ databases">
        <authorList>
            <person name="Chiriac C."/>
            <person name="Salcher M."/>
            <person name="Ghai R."/>
            <person name="Kavagutti S V."/>
        </authorList>
    </citation>
    <scope>NUCLEOTIDE SEQUENCE</scope>
</reference>
<dbReference type="Gene3D" id="3.90.1150.10">
    <property type="entry name" value="Aspartate Aminotransferase, domain 1"/>
    <property type="match status" value="1"/>
</dbReference>
<dbReference type="InterPro" id="IPR015421">
    <property type="entry name" value="PyrdxlP-dep_Trfase_major"/>
</dbReference>
<protein>
    <submittedName>
        <fullName evidence="1">Lipopolysaccharide biosynthesis protein RfbH</fullName>
    </submittedName>
</protein>
<dbReference type="GO" id="GO:0030170">
    <property type="term" value="F:pyridoxal phosphate binding"/>
    <property type="evidence" value="ECO:0007669"/>
    <property type="project" value="TreeGrafter"/>
</dbReference>
<evidence type="ECO:0000313" key="1">
    <source>
        <dbReference type="EMBL" id="CAB4130312.1"/>
    </source>
</evidence>
<dbReference type="PANTHER" id="PTHR30244:SF34">
    <property type="entry name" value="DTDP-4-AMINO-4,6-DIDEOXYGALACTOSE TRANSAMINASE"/>
    <property type="match status" value="1"/>
</dbReference>
<dbReference type="EMBL" id="LR796235">
    <property type="protein sequence ID" value="CAB4130312.1"/>
    <property type="molecule type" value="Genomic_DNA"/>
</dbReference>
<dbReference type="Gene3D" id="3.40.640.10">
    <property type="entry name" value="Type I PLP-dependent aspartate aminotransferase-like (Major domain)"/>
    <property type="match status" value="1"/>
</dbReference>